<gene>
    <name evidence="1" type="ORF">RHMOL_Rhmol03G0010700</name>
</gene>
<sequence>MVRSEDTREAVETFPDLFLEFMEAVTAYQRKSLFKRIISLFLPFLVCFSANFSYFFYLRLQMLAYEVDDKQELGRSFGSVSGAPFILCLRVTHKKSNDCGKPVDSPMIKSVWEGEESNTLWCLVVAHDIRFLWNPYLSAMETNQFPNSIFGGTSFDAQVKKGTEAREQNMPKCLSREKLAYNIAMLVKTQEGSKKFRVLVECQFFEMCRTIPGHKKPALKYQKIAEKLR</sequence>
<organism evidence="1 2">
    <name type="scientific">Rhododendron molle</name>
    <name type="common">Chinese azalea</name>
    <name type="synonym">Azalea mollis</name>
    <dbReference type="NCBI Taxonomy" id="49168"/>
    <lineage>
        <taxon>Eukaryota</taxon>
        <taxon>Viridiplantae</taxon>
        <taxon>Streptophyta</taxon>
        <taxon>Embryophyta</taxon>
        <taxon>Tracheophyta</taxon>
        <taxon>Spermatophyta</taxon>
        <taxon>Magnoliopsida</taxon>
        <taxon>eudicotyledons</taxon>
        <taxon>Gunneridae</taxon>
        <taxon>Pentapetalae</taxon>
        <taxon>asterids</taxon>
        <taxon>Ericales</taxon>
        <taxon>Ericaceae</taxon>
        <taxon>Ericoideae</taxon>
        <taxon>Rhodoreae</taxon>
        <taxon>Rhododendron</taxon>
    </lineage>
</organism>
<keyword evidence="2" id="KW-1185">Reference proteome</keyword>
<evidence type="ECO:0000313" key="2">
    <source>
        <dbReference type="Proteomes" id="UP001062846"/>
    </source>
</evidence>
<accession>A0ACC0PAE9</accession>
<dbReference type="Proteomes" id="UP001062846">
    <property type="component" value="Chromosome 3"/>
</dbReference>
<name>A0ACC0PAE9_RHOML</name>
<evidence type="ECO:0000313" key="1">
    <source>
        <dbReference type="EMBL" id="KAI8562129.1"/>
    </source>
</evidence>
<reference evidence="1" key="1">
    <citation type="submission" date="2022-02" db="EMBL/GenBank/DDBJ databases">
        <title>Plant Genome Project.</title>
        <authorList>
            <person name="Zhang R.-G."/>
        </authorList>
    </citation>
    <scope>NUCLEOTIDE SEQUENCE</scope>
    <source>
        <strain evidence="1">AT1</strain>
    </source>
</reference>
<dbReference type="EMBL" id="CM046390">
    <property type="protein sequence ID" value="KAI8562129.1"/>
    <property type="molecule type" value="Genomic_DNA"/>
</dbReference>
<protein>
    <submittedName>
        <fullName evidence="1">Uncharacterized protein</fullName>
    </submittedName>
</protein>
<comment type="caution">
    <text evidence="1">The sequence shown here is derived from an EMBL/GenBank/DDBJ whole genome shotgun (WGS) entry which is preliminary data.</text>
</comment>
<proteinExistence type="predicted"/>